<proteinExistence type="predicted"/>
<gene>
    <name evidence="1" type="ORF">ACFPZJ_13025</name>
</gene>
<dbReference type="EMBL" id="JBHSNY010000004">
    <property type="protein sequence ID" value="MFC5634682.1"/>
    <property type="molecule type" value="Genomic_DNA"/>
</dbReference>
<protein>
    <recommendedName>
        <fullName evidence="3">Helix-turn-helix DNA binding domain protein</fullName>
    </recommendedName>
</protein>
<reference evidence="2" key="1">
    <citation type="journal article" date="2019" name="Int. J. Syst. Evol. Microbiol.">
        <title>The Global Catalogue of Microorganisms (GCM) 10K type strain sequencing project: providing services to taxonomists for standard genome sequencing and annotation.</title>
        <authorList>
            <consortium name="The Broad Institute Genomics Platform"/>
            <consortium name="The Broad Institute Genome Sequencing Center for Infectious Disease"/>
            <person name="Wu L."/>
            <person name="Ma J."/>
        </authorList>
    </citation>
    <scope>NUCLEOTIDE SEQUENCE [LARGE SCALE GENOMIC DNA]</scope>
    <source>
        <strain evidence="2">CGMCC 4.7248</strain>
    </source>
</reference>
<keyword evidence="2" id="KW-1185">Reference proteome</keyword>
<organism evidence="1 2">
    <name type="scientific">Streptomyces bullii</name>
    <dbReference type="NCBI Taxonomy" id="349910"/>
    <lineage>
        <taxon>Bacteria</taxon>
        <taxon>Bacillati</taxon>
        <taxon>Actinomycetota</taxon>
        <taxon>Actinomycetes</taxon>
        <taxon>Kitasatosporales</taxon>
        <taxon>Streptomycetaceae</taxon>
        <taxon>Streptomyces</taxon>
    </lineage>
</organism>
<evidence type="ECO:0000313" key="1">
    <source>
        <dbReference type="EMBL" id="MFC5634682.1"/>
    </source>
</evidence>
<name>A0ABW0UPY6_9ACTN</name>
<evidence type="ECO:0000313" key="2">
    <source>
        <dbReference type="Proteomes" id="UP001596154"/>
    </source>
</evidence>
<accession>A0ABW0UPY6</accession>
<sequence>MATKPLPAHGTYARANGCPGYREPCKCEPCLNARRAGKKRQRVNRQLGRIPYRDASRARARLRELNQTMGWVAIAAAVDSSPAHMRQIASGRIPKIKHATHAKIMAVKPEPSGGQYIDATGSVRHCRALQALGHTAETIATAAGSARSRIVIVISGQQRIRRSLAMKIEVAYRALAEKEGTSTRSRNRAHREGWAPPGAWDDDTIDDPNAHPEWTGHCGTDRGWWLHSINDIPVCPPCETAHQQWKAERAHLSHKERWAELGRARAAASNRGATIAADARELLSYGVPVEQAAARLGVTRNHLQQELLRHPEDMEVAA</sequence>
<evidence type="ECO:0008006" key="3">
    <source>
        <dbReference type="Google" id="ProtNLM"/>
    </source>
</evidence>
<dbReference type="RefSeq" id="WP_381020742.1">
    <property type="nucleotide sequence ID" value="NZ_JBHSNY010000004.1"/>
</dbReference>
<comment type="caution">
    <text evidence="1">The sequence shown here is derived from an EMBL/GenBank/DDBJ whole genome shotgun (WGS) entry which is preliminary data.</text>
</comment>
<dbReference type="Proteomes" id="UP001596154">
    <property type="component" value="Unassembled WGS sequence"/>
</dbReference>